<protein>
    <submittedName>
        <fullName evidence="6">Histone deacetylase</fullName>
        <ecNumber evidence="6">3.5.1.98</ecNumber>
    </submittedName>
</protein>
<dbReference type="GO" id="GO:0040029">
    <property type="term" value="P:epigenetic regulation of gene expression"/>
    <property type="evidence" value="ECO:0007669"/>
    <property type="project" value="TreeGrafter"/>
</dbReference>
<dbReference type="Pfam" id="PF00850">
    <property type="entry name" value="Hist_deacetyl"/>
    <property type="match status" value="1"/>
</dbReference>
<dbReference type="InterPro" id="IPR005522">
    <property type="entry name" value="IPK"/>
</dbReference>
<dbReference type="EMBL" id="CP056070">
    <property type="protein sequence ID" value="UKK00996.2"/>
    <property type="molecule type" value="Genomic_DNA"/>
</dbReference>
<evidence type="ECO:0000256" key="2">
    <source>
        <dbReference type="ARBA" id="ARBA00022679"/>
    </source>
</evidence>
<dbReference type="PRINTS" id="PR01270">
    <property type="entry name" value="HDASUPER"/>
</dbReference>
<dbReference type="InterPro" id="IPR000286">
    <property type="entry name" value="HDACs"/>
</dbReference>
<sequence length="904" mass="102475">MPESMLIRRFVAIACDEDHMAGNSHSESSDYHVETPKRVRSILKTIKESELVMDSGPSCRLWDLLQLVDCTEASTSSLLLCHTRNYLNQISYWTKQLVRLTSRRNQPHNQERTLFMYPLDIETYMTPKSETVAKLAVGGLLELCNIIMRSTVHRGRLNSFRSLSSKESINHLTVKEESGENVSAKNETFKSKNDSGLNHSDTQHSESGFSRVTSSSIQESTSFDSPVRKGFAIVRPPGHHATPEKMMGFCIFNNVAIAARHLQRKHGLKRVAIVDWDVHHGNGTQDIFYDDDSVCFISLHRYGTEDESFYPYTGYCDEIGVGKGCKYNINISLEKGFTNSDLVHCFNRVVLPALERFEPEFIIVSAGFDAAKDDLLGGCNLDKHGYSWATAKLCELAEKYCEGRLLLSLEGGYTLSRLSEDVEAVIKTLVMYEYRFSNQEPYVIKCTDDNVFDSTVSICNKLRKLLDLDDIADELEALKITDKLSAKQLTFKSEVLDKDESAQPKFYKYPYEVDKNKFVIAGGHQNQWILPLNGDRKQVIKLCSKKEIDFFNWIYKQNGHSLEIYNQPVEEDKLQFGNGPESIVRTGIRLTNPTKDYGSTCKNTAFNTGTTTPNHNSNLKPNSTKNIEALNVNLKDVGSLNSEDNSVIKTNQISRIAKNEVKHDHDDLNSLDEISAKSKNHKSSSDKKGWKYSLKLIRHIPECSAIFEPYVFESWELGKKCAIRVKNALYGMKVPCVMDLKMGTRLYGDDCTDPCERTMKEIKASGRSCKTHGFHISGIFKWDTVGKTGEYVPQQVVYNARSDAELLEMFRLYFSAAQNDNQRRAIINEFTEKVENLKVIFQNQTNLALYGSSLLFVFDATAKSHRDNVFIIDLSHVSYNVGSIDRGYLLGLTSIARLFRLTQN</sequence>
<dbReference type="GO" id="GO:0032958">
    <property type="term" value="P:inositol phosphate biosynthetic process"/>
    <property type="evidence" value="ECO:0007669"/>
    <property type="project" value="InterPro"/>
</dbReference>
<dbReference type="SUPFAM" id="SSF52768">
    <property type="entry name" value="Arginase/deacetylase"/>
    <property type="match status" value="1"/>
</dbReference>
<keyword evidence="2" id="KW-0808">Transferase</keyword>
<evidence type="ECO:0000256" key="1">
    <source>
        <dbReference type="ARBA" id="ARBA00007374"/>
    </source>
</evidence>
<reference evidence="6" key="1">
    <citation type="submission" date="2022-07" db="EMBL/GenBank/DDBJ databases">
        <title>Evaluation of T. orientalis genome assembly methods using nanopore sequencing and analysis of variation between genomes.</title>
        <authorList>
            <person name="Yam J."/>
            <person name="Micallef M.L."/>
            <person name="Liu M."/>
            <person name="Djordjevic S.P."/>
            <person name="Bogema D.R."/>
            <person name="Jenkins C."/>
        </authorList>
    </citation>
    <scope>NUCLEOTIDE SEQUENCE</scope>
    <source>
        <strain evidence="6">Goon Nure</strain>
    </source>
</reference>
<dbReference type="SUPFAM" id="SSF56104">
    <property type="entry name" value="SAICAR synthase-like"/>
    <property type="match status" value="1"/>
</dbReference>
<name>A0A976MB51_THEOR</name>
<evidence type="ECO:0000256" key="4">
    <source>
        <dbReference type="SAM" id="MobiDB-lite"/>
    </source>
</evidence>
<feature type="compositionally biased region" description="Polar residues" evidence="4">
    <location>
        <begin position="194"/>
        <end position="222"/>
    </location>
</feature>
<dbReference type="CDD" id="cd09992">
    <property type="entry name" value="HDAC_classII"/>
    <property type="match status" value="1"/>
</dbReference>
<comment type="similarity">
    <text evidence="1">Belongs to the inositol phosphokinase (IPK) family.</text>
</comment>
<evidence type="ECO:0000313" key="6">
    <source>
        <dbReference type="EMBL" id="UKK00996.2"/>
    </source>
</evidence>
<feature type="domain" description="Histone deacetylase" evidence="5">
    <location>
        <begin position="32"/>
        <end position="429"/>
    </location>
</feature>
<proteinExistence type="inferred from homology"/>
<organism evidence="6 7">
    <name type="scientific">Theileria orientalis</name>
    <dbReference type="NCBI Taxonomy" id="68886"/>
    <lineage>
        <taxon>Eukaryota</taxon>
        <taxon>Sar</taxon>
        <taxon>Alveolata</taxon>
        <taxon>Apicomplexa</taxon>
        <taxon>Aconoidasida</taxon>
        <taxon>Piroplasmida</taxon>
        <taxon>Theileriidae</taxon>
        <taxon>Theileria</taxon>
    </lineage>
</organism>
<dbReference type="GO" id="GO:0005737">
    <property type="term" value="C:cytoplasm"/>
    <property type="evidence" value="ECO:0007669"/>
    <property type="project" value="TreeGrafter"/>
</dbReference>
<feature type="region of interest" description="Disordered" evidence="4">
    <location>
        <begin position="174"/>
        <end position="222"/>
    </location>
</feature>
<dbReference type="GO" id="GO:0016301">
    <property type="term" value="F:kinase activity"/>
    <property type="evidence" value="ECO:0007669"/>
    <property type="project" value="UniProtKB-KW"/>
</dbReference>
<dbReference type="GO" id="GO:0141221">
    <property type="term" value="F:histone deacetylase activity, hydrolytic mechanism"/>
    <property type="evidence" value="ECO:0007669"/>
    <property type="project" value="UniProtKB-EC"/>
</dbReference>
<dbReference type="Gene3D" id="3.30.470.160">
    <property type="entry name" value="Inositol polyphosphate kinase"/>
    <property type="match status" value="1"/>
</dbReference>
<dbReference type="Proteomes" id="UP000244811">
    <property type="component" value="Chromosome 3"/>
</dbReference>
<evidence type="ECO:0000313" key="7">
    <source>
        <dbReference type="Proteomes" id="UP000244811"/>
    </source>
</evidence>
<dbReference type="Gene3D" id="3.40.800.20">
    <property type="entry name" value="Histone deacetylase domain"/>
    <property type="match status" value="2"/>
</dbReference>
<dbReference type="InterPro" id="IPR023801">
    <property type="entry name" value="His_deacetylse_dom"/>
</dbReference>
<dbReference type="PANTHER" id="PTHR10625:SF11">
    <property type="entry name" value="HISTONE DEACETYLASE 14, CHLOROPLASTIC"/>
    <property type="match status" value="1"/>
</dbReference>
<dbReference type="InterPro" id="IPR038286">
    <property type="entry name" value="IPK_sf"/>
</dbReference>
<evidence type="ECO:0000259" key="5">
    <source>
        <dbReference type="Pfam" id="PF00850"/>
    </source>
</evidence>
<accession>A0A976MB51</accession>
<dbReference type="EC" id="3.5.1.98" evidence="6"/>
<dbReference type="PANTHER" id="PTHR10625">
    <property type="entry name" value="HISTONE DEACETYLASE HDAC1-RELATED"/>
    <property type="match status" value="1"/>
</dbReference>
<keyword evidence="6" id="KW-0378">Hydrolase</keyword>
<dbReference type="Pfam" id="PF03770">
    <property type="entry name" value="IPK"/>
    <property type="match status" value="1"/>
</dbReference>
<dbReference type="GO" id="GO:0000118">
    <property type="term" value="C:histone deacetylase complex"/>
    <property type="evidence" value="ECO:0007669"/>
    <property type="project" value="TreeGrafter"/>
</dbReference>
<gene>
    <name evidence="6" type="ORF">MACK_001809</name>
</gene>
<evidence type="ECO:0000256" key="3">
    <source>
        <dbReference type="ARBA" id="ARBA00022777"/>
    </source>
</evidence>
<keyword evidence="3" id="KW-0418">Kinase</keyword>
<dbReference type="InterPro" id="IPR023696">
    <property type="entry name" value="Ureohydrolase_dom_sf"/>
</dbReference>
<dbReference type="AlphaFoldDB" id="A0A976MB51"/>
<dbReference type="InterPro" id="IPR037138">
    <property type="entry name" value="His_deacetylse_dom_sf"/>
</dbReference>